<evidence type="ECO:0000256" key="5">
    <source>
        <dbReference type="ARBA" id="ARBA00022927"/>
    </source>
</evidence>
<keyword evidence="3" id="KW-1003">Cell membrane</keyword>
<dbReference type="Pfam" id="PF02096">
    <property type="entry name" value="60KD_IMP"/>
    <property type="match status" value="1"/>
</dbReference>
<dbReference type="RefSeq" id="WP_138189783.1">
    <property type="nucleotide sequence ID" value="NZ_VBWP01000001.1"/>
</dbReference>
<dbReference type="PANTHER" id="PTHR12428:SF65">
    <property type="entry name" value="CYTOCHROME C OXIDASE ASSEMBLY PROTEIN COX18, MITOCHONDRIAL"/>
    <property type="match status" value="1"/>
</dbReference>
<dbReference type="GO" id="GO:0015031">
    <property type="term" value="P:protein transport"/>
    <property type="evidence" value="ECO:0007669"/>
    <property type="project" value="UniProtKB-KW"/>
</dbReference>
<dbReference type="InParanoid" id="A0A5R8QHB4"/>
<dbReference type="AlphaFoldDB" id="A0A5R8QHB4"/>
<evidence type="ECO:0000256" key="8">
    <source>
        <dbReference type="ARBA" id="ARBA00023186"/>
    </source>
</evidence>
<comment type="subcellular location">
    <subcellularLocation>
        <location evidence="1">Cell membrane</location>
        <topology evidence="1">Multi-pass membrane protein</topology>
    </subcellularLocation>
    <subcellularLocation>
        <location evidence="9">Membrane</location>
        <topology evidence="9">Multi-pass membrane protein</topology>
    </subcellularLocation>
</comment>
<feature type="transmembrane region" description="Helical" evidence="10">
    <location>
        <begin position="242"/>
        <end position="261"/>
    </location>
</feature>
<evidence type="ECO:0000256" key="1">
    <source>
        <dbReference type="ARBA" id="ARBA00004651"/>
    </source>
</evidence>
<feature type="transmembrane region" description="Helical" evidence="10">
    <location>
        <begin position="137"/>
        <end position="158"/>
    </location>
</feature>
<comment type="similarity">
    <text evidence="9">Belongs to the OXA1/ALB3/YidC family.</text>
</comment>
<keyword evidence="7 10" id="KW-0472">Membrane</keyword>
<dbReference type="GO" id="GO:0051205">
    <property type="term" value="P:protein insertion into membrane"/>
    <property type="evidence" value="ECO:0007669"/>
    <property type="project" value="TreeGrafter"/>
</dbReference>
<dbReference type="InterPro" id="IPR028055">
    <property type="entry name" value="YidC/Oxa/ALB_C"/>
</dbReference>
<comment type="caution">
    <text evidence="12">The sequence shown here is derived from an EMBL/GenBank/DDBJ whole genome shotgun (WGS) entry which is preliminary data.</text>
</comment>
<evidence type="ECO:0000259" key="11">
    <source>
        <dbReference type="Pfam" id="PF02096"/>
    </source>
</evidence>
<feature type="domain" description="Membrane insertase YidC/Oxa/ALB C-terminal" evidence="11">
    <location>
        <begin position="63"/>
        <end position="259"/>
    </location>
</feature>
<evidence type="ECO:0000256" key="9">
    <source>
        <dbReference type="RuleBase" id="RU003945"/>
    </source>
</evidence>
<proteinExistence type="inferred from homology"/>
<keyword evidence="4 9" id="KW-0812">Transmembrane</keyword>
<accession>A0A5R8QHB4</accession>
<dbReference type="CDD" id="cd20070">
    <property type="entry name" value="5TM_YidC_Alb3"/>
    <property type="match status" value="1"/>
</dbReference>
<keyword evidence="2" id="KW-0813">Transport</keyword>
<dbReference type="PANTHER" id="PTHR12428">
    <property type="entry name" value="OXA1"/>
    <property type="match status" value="1"/>
</dbReference>
<keyword evidence="13" id="KW-1185">Reference proteome</keyword>
<keyword evidence="8" id="KW-0143">Chaperone</keyword>
<dbReference type="InterPro" id="IPR001708">
    <property type="entry name" value="YidC/ALB3/OXA1/COX18"/>
</dbReference>
<keyword evidence="6 10" id="KW-1133">Transmembrane helix</keyword>
<name>A0A5R8QHB4_9FIRM</name>
<gene>
    <name evidence="12" type="ORF">FEZ08_00720</name>
</gene>
<dbReference type="InterPro" id="IPR047196">
    <property type="entry name" value="YidC_ALB_C"/>
</dbReference>
<evidence type="ECO:0000313" key="12">
    <source>
        <dbReference type="EMBL" id="TLG77174.1"/>
    </source>
</evidence>
<keyword evidence="5" id="KW-0653">Protein transport</keyword>
<evidence type="ECO:0000256" key="2">
    <source>
        <dbReference type="ARBA" id="ARBA00022448"/>
    </source>
</evidence>
<dbReference type="NCBIfam" id="TIGR03592">
    <property type="entry name" value="yidC_oxa1_cterm"/>
    <property type="match status" value="1"/>
</dbReference>
<dbReference type="EMBL" id="VBWP01000001">
    <property type="protein sequence ID" value="TLG77174.1"/>
    <property type="molecule type" value="Genomic_DNA"/>
</dbReference>
<organism evidence="12 13">
    <name type="scientific">Culicoidibacter larvae</name>
    <dbReference type="NCBI Taxonomy" id="2579976"/>
    <lineage>
        <taxon>Bacteria</taxon>
        <taxon>Bacillati</taxon>
        <taxon>Bacillota</taxon>
        <taxon>Culicoidibacteria</taxon>
        <taxon>Culicoidibacterales</taxon>
        <taxon>Culicoidibacteraceae</taxon>
        <taxon>Culicoidibacter</taxon>
    </lineage>
</organism>
<evidence type="ECO:0000256" key="7">
    <source>
        <dbReference type="ARBA" id="ARBA00023136"/>
    </source>
</evidence>
<evidence type="ECO:0000256" key="6">
    <source>
        <dbReference type="ARBA" id="ARBA00022989"/>
    </source>
</evidence>
<dbReference type="GO" id="GO:0032977">
    <property type="term" value="F:membrane insertase activity"/>
    <property type="evidence" value="ECO:0007669"/>
    <property type="project" value="InterPro"/>
</dbReference>
<dbReference type="GO" id="GO:0005886">
    <property type="term" value="C:plasma membrane"/>
    <property type="evidence" value="ECO:0007669"/>
    <property type="project" value="UniProtKB-SubCell"/>
</dbReference>
<evidence type="ECO:0000256" key="10">
    <source>
        <dbReference type="SAM" id="Phobius"/>
    </source>
</evidence>
<dbReference type="OrthoDB" id="9780552at2"/>
<dbReference type="FunCoup" id="A0A5R8QHB4">
    <property type="interactions" value="287"/>
</dbReference>
<evidence type="ECO:0000256" key="3">
    <source>
        <dbReference type="ARBA" id="ARBA00022475"/>
    </source>
</evidence>
<evidence type="ECO:0000313" key="13">
    <source>
        <dbReference type="Proteomes" id="UP000306912"/>
    </source>
</evidence>
<reference evidence="12 13" key="1">
    <citation type="submission" date="2019-05" db="EMBL/GenBank/DDBJ databases">
        <title>Culicoidintestinum kansasii gen. nov., sp. nov. from the gastrointestinal tract of the biting midge, Culicoides sonorensis.</title>
        <authorList>
            <person name="Neupane S."/>
            <person name="Ghosh A."/>
            <person name="Gunther S."/>
            <person name="Martin K."/>
            <person name="Zurek L."/>
        </authorList>
    </citation>
    <scope>NUCLEOTIDE SEQUENCE [LARGE SCALE GENOMIC DNA]</scope>
    <source>
        <strain evidence="12 13">CS-1</strain>
    </source>
</reference>
<dbReference type="PROSITE" id="PS51257">
    <property type="entry name" value="PROKAR_LIPOPROTEIN"/>
    <property type="match status" value="1"/>
</dbReference>
<sequence length="266" mass="29623">MKSLKQKHKIQLAIVAVIMLVVLTGCSTATITDGSVPEGLFDYIVFPLSAMITFFTNLTGNGGIGIILSTIVVRLIVLPLDIWSQMSTMKMSKIQPEIKKIQDKYPNYKSDPVQSQKLNMEMQAVYQRSGTSMLGGCLPMIVLMFVQLPLLSAFFYAIQRTEILQNPDFGTLFGVTLGVAQDGIFRWFAIASIVTMLISLFIGLPKEQRNLNFKENPTALTMMIMPIMMLAILWNASAGLSLYWTTGNIITIIRTVIMNHIKSKSK</sequence>
<feature type="transmembrane region" description="Helical" evidence="10">
    <location>
        <begin position="184"/>
        <end position="204"/>
    </location>
</feature>
<evidence type="ECO:0000256" key="4">
    <source>
        <dbReference type="ARBA" id="ARBA00022692"/>
    </source>
</evidence>
<protein>
    <submittedName>
        <fullName evidence="12">YidC/Oxa1 family membrane protein insertase</fullName>
    </submittedName>
</protein>
<dbReference type="Proteomes" id="UP000306912">
    <property type="component" value="Unassembled WGS sequence"/>
</dbReference>